<dbReference type="AlphaFoldDB" id="A0AAD1U4R8"/>
<dbReference type="InterPro" id="IPR005599">
    <property type="entry name" value="GPI_mannosylTrfase"/>
</dbReference>
<feature type="transmembrane region" description="Helical" evidence="8">
    <location>
        <begin position="387"/>
        <end position="407"/>
    </location>
</feature>
<protein>
    <recommendedName>
        <fullName evidence="8">Mannosyltransferase</fullName>
        <ecNumber evidence="8">2.4.1.-</ecNumber>
    </recommendedName>
</protein>
<feature type="transmembrane region" description="Helical" evidence="8">
    <location>
        <begin position="98"/>
        <end position="115"/>
    </location>
</feature>
<feature type="transmembrane region" description="Helical" evidence="8">
    <location>
        <begin position="13"/>
        <end position="33"/>
    </location>
</feature>
<comment type="subcellular location">
    <subcellularLocation>
        <location evidence="1 8">Endoplasmic reticulum membrane</location>
        <topology evidence="1 8">Multi-pass membrane protein</topology>
    </subcellularLocation>
</comment>
<dbReference type="GO" id="GO:0005789">
    <property type="term" value="C:endoplasmic reticulum membrane"/>
    <property type="evidence" value="ECO:0007669"/>
    <property type="project" value="UniProtKB-SubCell"/>
</dbReference>
<keyword evidence="3" id="KW-0808">Transferase</keyword>
<keyword evidence="2 8" id="KW-0328">Glycosyltransferase</keyword>
<evidence type="ECO:0000256" key="7">
    <source>
        <dbReference type="ARBA" id="ARBA00023136"/>
    </source>
</evidence>
<dbReference type="GO" id="GO:0000026">
    <property type="term" value="F:alpha-1,2-mannosyltransferase activity"/>
    <property type="evidence" value="ECO:0007669"/>
    <property type="project" value="TreeGrafter"/>
</dbReference>
<feature type="transmembrane region" description="Helical" evidence="8">
    <location>
        <begin position="213"/>
        <end position="236"/>
    </location>
</feature>
<keyword evidence="6 8" id="KW-1133">Transmembrane helix</keyword>
<evidence type="ECO:0000256" key="6">
    <source>
        <dbReference type="ARBA" id="ARBA00022989"/>
    </source>
</evidence>
<evidence type="ECO:0000256" key="1">
    <source>
        <dbReference type="ARBA" id="ARBA00004477"/>
    </source>
</evidence>
<keyword evidence="7 8" id="KW-0472">Membrane</keyword>
<name>A0AAD1U4R8_EUPCR</name>
<proteinExistence type="inferred from homology"/>
<gene>
    <name evidence="9" type="ORF">ECRASSUSDP1_LOCUS2666</name>
</gene>
<dbReference type="Proteomes" id="UP001295684">
    <property type="component" value="Unassembled WGS sequence"/>
</dbReference>
<feature type="transmembrane region" description="Helical" evidence="8">
    <location>
        <begin position="307"/>
        <end position="327"/>
    </location>
</feature>
<keyword evidence="10" id="KW-1185">Reference proteome</keyword>
<feature type="transmembrane region" description="Helical" evidence="8">
    <location>
        <begin position="363"/>
        <end position="380"/>
    </location>
</feature>
<feature type="transmembrane region" description="Helical" evidence="8">
    <location>
        <begin position="136"/>
        <end position="154"/>
    </location>
</feature>
<dbReference type="EMBL" id="CAMPGE010002548">
    <property type="protein sequence ID" value="CAI2361355.1"/>
    <property type="molecule type" value="Genomic_DNA"/>
</dbReference>
<reference evidence="9" key="1">
    <citation type="submission" date="2023-07" db="EMBL/GenBank/DDBJ databases">
        <authorList>
            <consortium name="AG Swart"/>
            <person name="Singh M."/>
            <person name="Singh A."/>
            <person name="Seah K."/>
            <person name="Emmerich C."/>
        </authorList>
    </citation>
    <scope>NUCLEOTIDE SEQUENCE</scope>
    <source>
        <strain evidence="9">DP1</strain>
    </source>
</reference>
<comment type="similarity">
    <text evidence="8">Belongs to the glycosyltransferase 22 family.</text>
</comment>
<sequence length="609" mass="70977">MGISWRNITATKYFWYIALAIKLLCAFNSRSIYQSNEIGQAVLVSYDMVYGGGNLPWEWNDEFRLRPVLYPSIFAVVFKILNILYLDFRFLIIYSPNLIHVFFWQISDFYVFKLLKEESDDLNERRRSAGDKDPKNYDYANLAMIMYMGVWAVLAMNARTSANAVETIFLPIGIYYWRRTKSGSEEHVKLEDQVLRGRNKVSSGFQKHIDPNAIKLTLLIVFSFILRPTSLLPWLAPIFWKVFFEKTFFKFLLCGLFIATPLYIFSILLDSLYFWDFPTFTHYNFAKFNVIDGGAGEYFGKSGTFQYIFWAFCYLGGLFPFACIGLCTDIWTNVRSSKFPLLPSICIGYFVILTLIPHKEIRFILPLSFILCYFAAIGIPKFPRAGFILLGITFIYWAIFMIISGIIKNNMHKANDFVYDRDYETVYWSDNEATNYLADLHPGYYDPNNEKVMTNHIALGFARRGFPDLNYLAHSETFDIAYDSVLDLSKKFLVKRNKALTNQTLDMKTYNEKSALEKKCVNSQFMPQYFIIRYNYPDNILYKKIFKWLKDPKVYTEEGILFTASYKEVKSQLGEFRDSKCRPGRSTQECIMKALVFEKDTTGCAKPSV</sequence>
<dbReference type="GO" id="GO:0006506">
    <property type="term" value="P:GPI anchor biosynthetic process"/>
    <property type="evidence" value="ECO:0007669"/>
    <property type="project" value="TreeGrafter"/>
</dbReference>
<accession>A0AAD1U4R8</accession>
<evidence type="ECO:0000256" key="8">
    <source>
        <dbReference type="RuleBase" id="RU363075"/>
    </source>
</evidence>
<evidence type="ECO:0000256" key="4">
    <source>
        <dbReference type="ARBA" id="ARBA00022692"/>
    </source>
</evidence>
<evidence type="ECO:0000313" key="10">
    <source>
        <dbReference type="Proteomes" id="UP001295684"/>
    </source>
</evidence>
<dbReference type="PANTHER" id="PTHR22760">
    <property type="entry name" value="GLYCOSYLTRANSFERASE"/>
    <property type="match status" value="1"/>
</dbReference>
<feature type="transmembrane region" description="Helical" evidence="8">
    <location>
        <begin position="248"/>
        <end position="269"/>
    </location>
</feature>
<comment type="caution">
    <text evidence="9">The sequence shown here is derived from an EMBL/GenBank/DDBJ whole genome shotgun (WGS) entry which is preliminary data.</text>
</comment>
<dbReference type="Pfam" id="PF03901">
    <property type="entry name" value="Glyco_transf_22"/>
    <property type="match status" value="1"/>
</dbReference>
<dbReference type="EC" id="2.4.1.-" evidence="8"/>
<organism evidence="9 10">
    <name type="scientific">Euplotes crassus</name>
    <dbReference type="NCBI Taxonomy" id="5936"/>
    <lineage>
        <taxon>Eukaryota</taxon>
        <taxon>Sar</taxon>
        <taxon>Alveolata</taxon>
        <taxon>Ciliophora</taxon>
        <taxon>Intramacronucleata</taxon>
        <taxon>Spirotrichea</taxon>
        <taxon>Hypotrichia</taxon>
        <taxon>Euplotida</taxon>
        <taxon>Euplotidae</taxon>
        <taxon>Moneuplotes</taxon>
    </lineage>
</organism>
<evidence type="ECO:0000256" key="2">
    <source>
        <dbReference type="ARBA" id="ARBA00022676"/>
    </source>
</evidence>
<keyword evidence="4 8" id="KW-0812">Transmembrane</keyword>
<feature type="transmembrane region" description="Helical" evidence="8">
    <location>
        <begin position="339"/>
        <end position="357"/>
    </location>
</feature>
<evidence type="ECO:0000256" key="3">
    <source>
        <dbReference type="ARBA" id="ARBA00022679"/>
    </source>
</evidence>
<evidence type="ECO:0000313" key="9">
    <source>
        <dbReference type="EMBL" id="CAI2361355.1"/>
    </source>
</evidence>
<keyword evidence="5 8" id="KW-0256">Endoplasmic reticulum</keyword>
<dbReference type="PANTHER" id="PTHR22760:SF4">
    <property type="entry name" value="GPI MANNOSYLTRANSFERASE 3"/>
    <property type="match status" value="1"/>
</dbReference>
<feature type="transmembrane region" description="Helical" evidence="8">
    <location>
        <begin position="68"/>
        <end position="86"/>
    </location>
</feature>
<evidence type="ECO:0000256" key="5">
    <source>
        <dbReference type="ARBA" id="ARBA00022824"/>
    </source>
</evidence>